<keyword evidence="9" id="KW-1185">Reference proteome</keyword>
<dbReference type="CDD" id="cd12169">
    <property type="entry name" value="PGDH_like_1"/>
    <property type="match status" value="1"/>
</dbReference>
<evidence type="ECO:0000259" key="6">
    <source>
        <dbReference type="Pfam" id="PF00389"/>
    </source>
</evidence>
<dbReference type="RefSeq" id="WP_111650482.1">
    <property type="nucleotide sequence ID" value="NZ_JACHWI010000007.1"/>
</dbReference>
<dbReference type="InterPro" id="IPR006139">
    <property type="entry name" value="D-isomer_2_OHA_DH_cat_dom"/>
</dbReference>
<dbReference type="FunFam" id="3.40.50.720:FF:000203">
    <property type="entry name" value="D-3-phosphoglycerate dehydrogenase (SerA)"/>
    <property type="match status" value="1"/>
</dbReference>
<gene>
    <name evidence="8" type="ORF">B0I29_108275</name>
</gene>
<dbReference type="OrthoDB" id="117809at2"/>
<keyword evidence="3 5" id="KW-0560">Oxidoreductase</keyword>
<evidence type="ECO:0000256" key="5">
    <source>
        <dbReference type="RuleBase" id="RU003719"/>
    </source>
</evidence>
<dbReference type="PANTHER" id="PTHR42789">
    <property type="entry name" value="D-ISOMER SPECIFIC 2-HYDROXYACID DEHYDROGENASE FAMILY PROTEIN (AFU_ORTHOLOGUE AFUA_6G10090)"/>
    <property type="match status" value="1"/>
</dbReference>
<dbReference type="InterPro" id="IPR036291">
    <property type="entry name" value="NAD(P)-bd_dom_sf"/>
</dbReference>
<protein>
    <submittedName>
        <fullName evidence="8">Lactate dehydrogenase-like 2-hydroxyacid dehydrogenase</fullName>
    </submittedName>
</protein>
<dbReference type="AlphaFoldDB" id="A0A327ZCK1"/>
<dbReference type="SUPFAM" id="SSF52283">
    <property type="entry name" value="Formate/glycerate dehydrogenase catalytic domain-like"/>
    <property type="match status" value="1"/>
</dbReference>
<evidence type="ECO:0000259" key="7">
    <source>
        <dbReference type="Pfam" id="PF02826"/>
    </source>
</evidence>
<dbReference type="GO" id="GO:0016616">
    <property type="term" value="F:oxidoreductase activity, acting on the CH-OH group of donors, NAD or NADP as acceptor"/>
    <property type="evidence" value="ECO:0007669"/>
    <property type="project" value="InterPro"/>
</dbReference>
<dbReference type="GO" id="GO:0008652">
    <property type="term" value="P:amino acid biosynthetic process"/>
    <property type="evidence" value="ECO:0007669"/>
    <property type="project" value="UniProtKB-KW"/>
</dbReference>
<dbReference type="SUPFAM" id="SSF51735">
    <property type="entry name" value="NAD(P)-binding Rossmann-fold domains"/>
    <property type="match status" value="1"/>
</dbReference>
<evidence type="ECO:0000256" key="3">
    <source>
        <dbReference type="ARBA" id="ARBA00023002"/>
    </source>
</evidence>
<dbReference type="EMBL" id="QLMJ01000008">
    <property type="protein sequence ID" value="RAK36685.1"/>
    <property type="molecule type" value="Genomic_DNA"/>
</dbReference>
<evidence type="ECO:0000256" key="4">
    <source>
        <dbReference type="ARBA" id="ARBA00023027"/>
    </source>
</evidence>
<evidence type="ECO:0000313" key="9">
    <source>
        <dbReference type="Proteomes" id="UP000249341"/>
    </source>
</evidence>
<comment type="caution">
    <text evidence="8">The sequence shown here is derived from an EMBL/GenBank/DDBJ whole genome shotgun (WGS) entry which is preliminary data.</text>
</comment>
<evidence type="ECO:0000313" key="8">
    <source>
        <dbReference type="EMBL" id="RAK36685.1"/>
    </source>
</evidence>
<evidence type="ECO:0000256" key="1">
    <source>
        <dbReference type="ARBA" id="ARBA00005854"/>
    </source>
</evidence>
<dbReference type="GO" id="GO:0051287">
    <property type="term" value="F:NAD binding"/>
    <property type="evidence" value="ECO:0007669"/>
    <property type="project" value="InterPro"/>
</dbReference>
<feature type="domain" description="D-isomer specific 2-hydroxyacid dehydrogenase catalytic" evidence="6">
    <location>
        <begin position="23"/>
        <end position="315"/>
    </location>
</feature>
<accession>A0A327ZCK1</accession>
<proteinExistence type="inferred from homology"/>
<dbReference type="InterPro" id="IPR029753">
    <property type="entry name" value="D-isomer_DH_CS"/>
</dbReference>
<dbReference type="PROSITE" id="PS00065">
    <property type="entry name" value="D_2_HYDROXYACID_DH_1"/>
    <property type="match status" value="1"/>
</dbReference>
<dbReference type="PROSITE" id="PS00671">
    <property type="entry name" value="D_2_HYDROXYACID_DH_3"/>
    <property type="match status" value="1"/>
</dbReference>
<dbReference type="InterPro" id="IPR029752">
    <property type="entry name" value="D-isomer_DH_CS1"/>
</dbReference>
<reference evidence="8 9" key="1">
    <citation type="submission" date="2018-06" db="EMBL/GenBank/DDBJ databases">
        <title>Genomic Encyclopedia of Type Strains, Phase III (KMG-III): the genomes of soil and plant-associated and newly described type strains.</title>
        <authorList>
            <person name="Whitman W."/>
        </authorList>
    </citation>
    <scope>NUCLEOTIDE SEQUENCE [LARGE SCALE GENOMIC DNA]</scope>
    <source>
        <strain evidence="8 9">CGMCC 4.7090</strain>
    </source>
</reference>
<dbReference type="Pfam" id="PF02826">
    <property type="entry name" value="2-Hacid_dh_C"/>
    <property type="match status" value="1"/>
</dbReference>
<name>A0A327ZCK1_9ACTN</name>
<dbReference type="Proteomes" id="UP000249341">
    <property type="component" value="Unassembled WGS sequence"/>
</dbReference>
<dbReference type="InterPro" id="IPR050857">
    <property type="entry name" value="D-2-hydroxyacid_DH"/>
</dbReference>
<sequence length="318" mass="33846">MKIVVLDDYQRVARAYGPFETLADAEVEVLHEHLADHHDLVNALTGAQVVVAMRERTPFTAELLRDLPDLRLLITTGMVNASIDLAAAKEQGVTVCGTTAAGSAVSSNTAELTWALILAVQRNVVTEDRALRAGRWQTTVGTDLNGSTLGVLGLGRLGSQIARIGRAFDMRVIAWSQNLTAERAAEVGATLVSRDQLFAESDVLSVHLKLSDRTIGLVGAAELKAMKPSAVLINTSRGPIVDRTALAVALTTGSIAGAGLDVFDTEPLPAGDPLRAAPNTVLLPHLGYVTDRTYQGWFQQIVENIAAWQAGTPLRTIG</sequence>
<keyword evidence="4" id="KW-0520">NAD</keyword>
<keyword evidence="2" id="KW-0028">Amino-acid biosynthesis</keyword>
<feature type="domain" description="D-isomer specific 2-hydroxyacid dehydrogenase NAD-binding" evidence="7">
    <location>
        <begin position="115"/>
        <end position="287"/>
    </location>
</feature>
<dbReference type="InterPro" id="IPR006140">
    <property type="entry name" value="D-isomer_DH_NAD-bd"/>
</dbReference>
<organism evidence="8 9">
    <name type="scientific">Actinoplanes lutulentus</name>
    <dbReference type="NCBI Taxonomy" id="1287878"/>
    <lineage>
        <taxon>Bacteria</taxon>
        <taxon>Bacillati</taxon>
        <taxon>Actinomycetota</taxon>
        <taxon>Actinomycetes</taxon>
        <taxon>Micromonosporales</taxon>
        <taxon>Micromonosporaceae</taxon>
        <taxon>Actinoplanes</taxon>
    </lineage>
</organism>
<comment type="similarity">
    <text evidence="1 5">Belongs to the D-isomer specific 2-hydroxyacid dehydrogenase family.</text>
</comment>
<evidence type="ECO:0000256" key="2">
    <source>
        <dbReference type="ARBA" id="ARBA00022605"/>
    </source>
</evidence>
<dbReference type="Pfam" id="PF00389">
    <property type="entry name" value="2-Hacid_dh"/>
    <property type="match status" value="1"/>
</dbReference>
<dbReference type="Gene3D" id="3.40.50.720">
    <property type="entry name" value="NAD(P)-binding Rossmann-like Domain"/>
    <property type="match status" value="2"/>
</dbReference>
<dbReference type="PANTHER" id="PTHR42789:SF1">
    <property type="entry name" value="D-ISOMER SPECIFIC 2-HYDROXYACID DEHYDROGENASE FAMILY PROTEIN (AFU_ORTHOLOGUE AFUA_6G10090)"/>
    <property type="match status" value="1"/>
</dbReference>